<evidence type="ECO:0000313" key="12">
    <source>
        <dbReference type="Proteomes" id="UP000504632"/>
    </source>
</evidence>
<keyword evidence="8" id="KW-0539">Nucleus</keyword>
<dbReference type="AlphaFoldDB" id="A0A6J2VLP6"/>
<dbReference type="GO" id="GO:0005634">
    <property type="term" value="C:nucleus"/>
    <property type="evidence" value="ECO:0007669"/>
    <property type="project" value="UniProtKB-SubCell"/>
</dbReference>
<dbReference type="FunFam" id="2.40.10.230:FF:000002">
    <property type="entry name" value="H/ACA ribonucleoprotein complex non-core subunit NAF1"/>
    <property type="match status" value="1"/>
</dbReference>
<feature type="compositionally biased region" description="Basic and acidic residues" evidence="11">
    <location>
        <begin position="54"/>
        <end position="72"/>
    </location>
</feature>
<dbReference type="GO" id="GO:0006364">
    <property type="term" value="P:rRNA processing"/>
    <property type="evidence" value="ECO:0007669"/>
    <property type="project" value="UniProtKB-KW"/>
</dbReference>
<feature type="compositionally biased region" description="Polar residues" evidence="11">
    <location>
        <begin position="35"/>
        <end position="49"/>
    </location>
</feature>
<feature type="region of interest" description="Disordered" evidence="11">
    <location>
        <begin position="330"/>
        <end position="418"/>
    </location>
</feature>
<gene>
    <name evidence="13" type="primary">naf1</name>
</gene>
<dbReference type="GO" id="GO:0000493">
    <property type="term" value="P:box H/ACA snoRNP assembly"/>
    <property type="evidence" value="ECO:0007669"/>
    <property type="project" value="InterPro"/>
</dbReference>
<dbReference type="InterPro" id="IPR009000">
    <property type="entry name" value="Transl_B-barrel_sf"/>
</dbReference>
<proteinExistence type="inferred from homology"/>
<feature type="compositionally biased region" description="Low complexity" evidence="11">
    <location>
        <begin position="167"/>
        <end position="179"/>
    </location>
</feature>
<sequence>MDEELTTGHEGETESDLLDLQMDIKQTSENEESKNILQIHTASSKSNEVLISGHTDETKPDSLHHQMGDKQQLDNVPQTLTTGSDSHEGLTSGHRGEAESNTRQADVCLEENMDVTVSDKSGIISPVIMANSVCATVSSQSSLEVLRMQYREDSSEDCSSDSDSDSDSSSSSSSSSSSEVVGTAMDDLDENECLNSSSGKKPAPLKTQDEVLIEELPAVEDLTLSLPEDTVIEPVGVISSVVEQLVIIESFKNTAPLKDDSVLFNKDRLAVGKVFEVFGPVCQPYYILRFNSHEDIKSKGLKAQDTVYFAPKVKDFTDYIFTEQLKQIKGSDASWKNDQEPPPEALDFSDDEQERLAKQRLKEQRKQQNNDSDSESDAGKQRQGPPHKQSSQRPPKRKQHRGRSYNTSTAPDSFYGNFHSDHHVNPYVHHGPPDCRLPPPYPYPPPPLEPPVYPNYQYPRPPPPHMQMPWMPYPNQGPMFYPPPPLPHPNYRGPRETPLYRDSPPPPQYRGPRDTF</sequence>
<feature type="region of interest" description="Disordered" evidence="11">
    <location>
        <begin position="149"/>
        <end position="182"/>
    </location>
</feature>
<dbReference type="CTD" id="92345"/>
<comment type="subunit">
    <text evidence="10">During assembly of the complex, component of the small nucleolar ribonucleoprotein particles containing H/ACA-type snoRNAs (H/ACA snoRNPs) which contains NOLA2/NHP2, NOLA3/NOP10, NAF1 and DKC1/NOLA4. Interacts directly with DKC1/NOLA4.</text>
</comment>
<comment type="function">
    <text evidence="9">RNA-binding protein required for the maturation of box H/ACA snoRNPs complex and ribosome biogenesis. During assembly of the H/ACA snoRNPs complex, it associates with the complex and disappears during maturation of the complex and is replaced by NOLA1/GAR1 to yield mature H/ACA snoRNPs complex. Probably competes with NOLA1/GAR1 for binding with DKC1/NOLA4.</text>
</comment>
<evidence type="ECO:0000256" key="3">
    <source>
        <dbReference type="ARBA" id="ARBA00021438"/>
    </source>
</evidence>
<dbReference type="PANTHER" id="PTHR31633">
    <property type="entry name" value="H/ACA RIBONUCLEOPROTEIN COMPLEX NON-CORE SUBUNIT NAF1"/>
    <property type="match status" value="1"/>
</dbReference>
<comment type="similarity">
    <text evidence="2">Belongs to the NAF1 family.</text>
</comment>
<dbReference type="InterPro" id="IPR040309">
    <property type="entry name" value="Naf1"/>
</dbReference>
<evidence type="ECO:0000256" key="7">
    <source>
        <dbReference type="ARBA" id="ARBA00022884"/>
    </source>
</evidence>
<dbReference type="OrthoDB" id="21550at2759"/>
<dbReference type="InParanoid" id="A0A6J2VLP6"/>
<dbReference type="InterPro" id="IPR007504">
    <property type="entry name" value="H/ACA_rnp_Gar1/Naf1"/>
</dbReference>
<dbReference type="Gene3D" id="2.40.10.230">
    <property type="entry name" value="Probable tRNA pseudouridine synthase domain"/>
    <property type="match status" value="1"/>
</dbReference>
<evidence type="ECO:0000256" key="2">
    <source>
        <dbReference type="ARBA" id="ARBA00009801"/>
    </source>
</evidence>
<evidence type="ECO:0000256" key="8">
    <source>
        <dbReference type="ARBA" id="ARBA00023242"/>
    </source>
</evidence>
<name>A0A6J2VLP6_CHACN</name>
<dbReference type="Pfam" id="PF04410">
    <property type="entry name" value="Gar1"/>
    <property type="match status" value="1"/>
</dbReference>
<evidence type="ECO:0000256" key="1">
    <source>
        <dbReference type="ARBA" id="ARBA00004123"/>
    </source>
</evidence>
<dbReference type="SUPFAM" id="SSF50447">
    <property type="entry name" value="Translation proteins"/>
    <property type="match status" value="1"/>
</dbReference>
<dbReference type="RefSeq" id="XP_030632877.1">
    <property type="nucleotide sequence ID" value="XM_030777017.1"/>
</dbReference>
<feature type="region of interest" description="Disordered" evidence="11">
    <location>
        <begin position="1"/>
        <end position="107"/>
    </location>
</feature>
<feature type="compositionally biased region" description="Basic residues" evidence="11">
    <location>
        <begin position="394"/>
        <end position="403"/>
    </location>
</feature>
<feature type="compositionally biased region" description="Basic and acidic residues" evidence="11">
    <location>
        <begin position="1"/>
        <end position="12"/>
    </location>
</feature>
<feature type="compositionally biased region" description="Acidic residues" evidence="11">
    <location>
        <begin position="154"/>
        <end position="166"/>
    </location>
</feature>
<protein>
    <recommendedName>
        <fullName evidence="3">H/ACA ribonucleoprotein complex non-core subunit NAF1</fullName>
    </recommendedName>
</protein>
<reference evidence="13" key="1">
    <citation type="submission" date="2025-08" db="UniProtKB">
        <authorList>
            <consortium name="RefSeq"/>
        </authorList>
    </citation>
    <scope>IDENTIFICATION</scope>
</reference>
<evidence type="ECO:0000256" key="9">
    <source>
        <dbReference type="ARBA" id="ARBA00057529"/>
    </source>
</evidence>
<evidence type="ECO:0000256" key="10">
    <source>
        <dbReference type="ARBA" id="ARBA00063185"/>
    </source>
</evidence>
<keyword evidence="5" id="KW-0698">rRNA processing</keyword>
<feature type="compositionally biased region" description="Polar residues" evidence="11">
    <location>
        <begin position="73"/>
        <end position="84"/>
    </location>
</feature>
<evidence type="ECO:0000256" key="11">
    <source>
        <dbReference type="SAM" id="MobiDB-lite"/>
    </source>
</evidence>
<dbReference type="InterPro" id="IPR038664">
    <property type="entry name" value="Gar1/Naf1_Cbf5-bd_sf"/>
</dbReference>
<evidence type="ECO:0000313" key="13">
    <source>
        <dbReference type="RefSeq" id="XP_030632877.1"/>
    </source>
</evidence>
<dbReference type="GO" id="GO:0003723">
    <property type="term" value="F:RNA binding"/>
    <property type="evidence" value="ECO:0007669"/>
    <property type="project" value="UniProtKB-KW"/>
</dbReference>
<keyword evidence="4" id="KW-0690">Ribosome biogenesis</keyword>
<dbReference type="Proteomes" id="UP000504632">
    <property type="component" value="Chromosome 1"/>
</dbReference>
<accession>A0A6J2VLP6</accession>
<comment type="subcellular location">
    <subcellularLocation>
        <location evidence="1">Nucleus</location>
    </subcellularLocation>
</comment>
<feature type="compositionally biased region" description="Basic and acidic residues" evidence="11">
    <location>
        <begin position="354"/>
        <end position="368"/>
    </location>
</feature>
<dbReference type="PANTHER" id="PTHR31633:SF1">
    <property type="entry name" value="H_ACA RIBONUCLEOPROTEIN COMPLEX NON-CORE SUBUNIT NAF1"/>
    <property type="match status" value="1"/>
</dbReference>
<keyword evidence="7" id="KW-0694">RNA-binding</keyword>
<evidence type="ECO:0000256" key="4">
    <source>
        <dbReference type="ARBA" id="ARBA00022517"/>
    </source>
</evidence>
<dbReference type="GO" id="GO:0005732">
    <property type="term" value="C:sno(s)RNA-containing ribonucleoprotein complex"/>
    <property type="evidence" value="ECO:0007669"/>
    <property type="project" value="InterPro"/>
</dbReference>
<feature type="region of interest" description="Disordered" evidence="11">
    <location>
        <begin position="479"/>
        <end position="516"/>
    </location>
</feature>
<keyword evidence="13" id="KW-0687">Ribonucleoprotein</keyword>
<dbReference type="GeneID" id="115814226"/>
<organism evidence="12 13">
    <name type="scientific">Chanos chanos</name>
    <name type="common">Milkfish</name>
    <name type="synonym">Mugil chanos</name>
    <dbReference type="NCBI Taxonomy" id="29144"/>
    <lineage>
        <taxon>Eukaryota</taxon>
        <taxon>Metazoa</taxon>
        <taxon>Chordata</taxon>
        <taxon>Craniata</taxon>
        <taxon>Vertebrata</taxon>
        <taxon>Euteleostomi</taxon>
        <taxon>Actinopterygii</taxon>
        <taxon>Neopterygii</taxon>
        <taxon>Teleostei</taxon>
        <taxon>Ostariophysi</taxon>
        <taxon>Gonorynchiformes</taxon>
        <taxon>Chanidae</taxon>
        <taxon>Chanos</taxon>
    </lineage>
</organism>
<keyword evidence="12" id="KW-1185">Reference proteome</keyword>
<keyword evidence="6" id="KW-0597">Phosphoprotein</keyword>
<dbReference type="GO" id="GO:0001522">
    <property type="term" value="P:pseudouridine synthesis"/>
    <property type="evidence" value="ECO:0007669"/>
    <property type="project" value="InterPro"/>
</dbReference>
<evidence type="ECO:0000256" key="6">
    <source>
        <dbReference type="ARBA" id="ARBA00022553"/>
    </source>
</evidence>
<evidence type="ECO:0000256" key="5">
    <source>
        <dbReference type="ARBA" id="ARBA00022552"/>
    </source>
</evidence>
<dbReference type="GO" id="GO:0043489">
    <property type="term" value="P:RNA stabilization"/>
    <property type="evidence" value="ECO:0007669"/>
    <property type="project" value="UniProtKB-ARBA"/>
</dbReference>